<keyword evidence="2" id="KW-1185">Reference proteome</keyword>
<dbReference type="Ensembl" id="ENSSANT00000014201.1">
    <property type="protein sequence ID" value="ENSSANP00000013302.1"/>
    <property type="gene ID" value="ENSSANG00000007097.1"/>
</dbReference>
<accession>A0A671L2T5</accession>
<dbReference type="Proteomes" id="UP000472260">
    <property type="component" value="Unassembled WGS sequence"/>
</dbReference>
<evidence type="ECO:0000313" key="1">
    <source>
        <dbReference type="Ensembl" id="ENSSANP00000013302.1"/>
    </source>
</evidence>
<protein>
    <submittedName>
        <fullName evidence="1">Uncharacterized protein</fullName>
    </submittedName>
</protein>
<sequence>MLALQCIKEGKKHFKNPENQLYLGYIESNKESKKLETISLTTFPTSPRLRRIYVDASLVQTDSRKLTTCVHLRGILVTFARLWTCD</sequence>
<reference evidence="1" key="2">
    <citation type="submission" date="2025-09" db="UniProtKB">
        <authorList>
            <consortium name="Ensembl"/>
        </authorList>
    </citation>
    <scope>IDENTIFICATION</scope>
</reference>
<reference evidence="1" key="1">
    <citation type="submission" date="2025-08" db="UniProtKB">
        <authorList>
            <consortium name="Ensembl"/>
        </authorList>
    </citation>
    <scope>IDENTIFICATION</scope>
</reference>
<dbReference type="AlphaFoldDB" id="A0A671L2T5"/>
<organism evidence="1 2">
    <name type="scientific">Sinocyclocheilus anshuiensis</name>
    <dbReference type="NCBI Taxonomy" id="1608454"/>
    <lineage>
        <taxon>Eukaryota</taxon>
        <taxon>Metazoa</taxon>
        <taxon>Chordata</taxon>
        <taxon>Craniata</taxon>
        <taxon>Vertebrata</taxon>
        <taxon>Euteleostomi</taxon>
        <taxon>Actinopterygii</taxon>
        <taxon>Neopterygii</taxon>
        <taxon>Teleostei</taxon>
        <taxon>Ostariophysi</taxon>
        <taxon>Cypriniformes</taxon>
        <taxon>Cyprinidae</taxon>
        <taxon>Cyprininae</taxon>
        <taxon>Sinocyclocheilus</taxon>
    </lineage>
</organism>
<name>A0A671L2T5_9TELE</name>
<proteinExistence type="predicted"/>
<evidence type="ECO:0000313" key="2">
    <source>
        <dbReference type="Proteomes" id="UP000472260"/>
    </source>
</evidence>